<keyword evidence="9" id="KW-1185">Reference proteome</keyword>
<organism evidence="7 9">
    <name type="scientific">Nitzschia inconspicua</name>
    <dbReference type="NCBI Taxonomy" id="303405"/>
    <lineage>
        <taxon>Eukaryota</taxon>
        <taxon>Sar</taxon>
        <taxon>Stramenopiles</taxon>
        <taxon>Ochrophyta</taxon>
        <taxon>Bacillariophyta</taxon>
        <taxon>Bacillariophyceae</taxon>
        <taxon>Bacillariophycidae</taxon>
        <taxon>Bacillariales</taxon>
        <taxon>Bacillariaceae</taxon>
        <taxon>Nitzschia</taxon>
    </lineage>
</organism>
<dbReference type="SMART" id="SM00386">
    <property type="entry name" value="HAT"/>
    <property type="match status" value="2"/>
</dbReference>
<evidence type="ECO:0000259" key="6">
    <source>
        <dbReference type="Pfam" id="PF08640"/>
    </source>
</evidence>
<name>A0A9K3K9D1_9STRA</name>
<dbReference type="PANTHER" id="PTHR23271">
    <property type="entry name" value="HEPATOCELLULAR CARCINOMA-ASSOCIATED ANTIGEN 66"/>
    <property type="match status" value="1"/>
</dbReference>
<dbReference type="GO" id="GO:0034388">
    <property type="term" value="C:Pwp2p-containing subcomplex of 90S preribosome"/>
    <property type="evidence" value="ECO:0007669"/>
    <property type="project" value="TreeGrafter"/>
</dbReference>
<reference evidence="7" key="1">
    <citation type="journal article" date="2021" name="Sci. Rep.">
        <title>Diploid genomic architecture of Nitzschia inconspicua, an elite biomass production diatom.</title>
        <authorList>
            <person name="Oliver A."/>
            <person name="Podell S."/>
            <person name="Pinowska A."/>
            <person name="Traller J.C."/>
            <person name="Smith S.R."/>
            <person name="McClure R."/>
            <person name="Beliaev A."/>
            <person name="Bohutskyi P."/>
            <person name="Hill E.A."/>
            <person name="Rabines A."/>
            <person name="Zheng H."/>
            <person name="Allen L.Z."/>
            <person name="Kuo A."/>
            <person name="Grigoriev I.V."/>
            <person name="Allen A.E."/>
            <person name="Hazlebeck D."/>
            <person name="Allen E.E."/>
        </authorList>
    </citation>
    <scope>NUCLEOTIDE SEQUENCE</scope>
    <source>
        <strain evidence="7">Hildebrandi</strain>
    </source>
</reference>
<dbReference type="InterPro" id="IPR003107">
    <property type="entry name" value="HAT"/>
</dbReference>
<sequence>MAEHVQAALDQMVAPLKDLMDRNIFSSSEIKAIVARRRESEYLLRRVAARKADFLRYIEQEMALERLRELRTLQRKRDHRKSQQKWNEDENDDDNDDDKTKKRSKEKEHIGDVHIVQHIHLLFVRAIRKFRSDLGLHLEHAEFCKQQRSWTRLGRVYSEALQIFPRQSGLWIEAASHEFFGPARNIRNARVLLQRGLRINGKSEELWLQYFMLEMHYAQTLKGRRQILVTQQKNSTETKEESSAEEEYKIPSIVLKNAFQAISSSVQFRLKFMDACKQFPQVDLLMNFIQESITNDFSSEPESWIARALFEAERQNNGLMNQVSNDDTPKRQRKKQKTEDSDAVISVLRDAIEEIKTDEMLLQAYRFAETYLKELHHLGMDGGRIKMVLDFIEDLWERAKDCKSCDLAIAHTEYLVNAEQQQKALERIKSFCTTQTSVPSTAWFRWASLAPTQSQRGILETALKKTTMDSPDHIKILLQLFGSQLESKEIDAKLHDTLQRILLLAPKTTDDVIVEDTGLSFELSTIHEAFLAFLVQSYEKSGLTAARKVYSAVLFRSTTELSERNVDAVEKFVNTCLDLEKGAPEVDKKRLLRLYDKALSVFAGTPLEDVYRERRNDEAVFD</sequence>
<dbReference type="GO" id="GO:0030515">
    <property type="term" value="F:snoRNA binding"/>
    <property type="evidence" value="ECO:0007669"/>
    <property type="project" value="InterPro"/>
</dbReference>
<dbReference type="Pfam" id="PF08640">
    <property type="entry name" value="U3_assoc_6"/>
    <property type="match status" value="1"/>
</dbReference>
<accession>A0A9K3K9D1</accession>
<comment type="caution">
    <text evidence="7">The sequence shown here is derived from an EMBL/GenBank/DDBJ whole genome shotgun (WGS) entry which is preliminary data.</text>
</comment>
<feature type="domain" description="U3 small nucleolar RNA-associated protein 6 N-terminal" evidence="6">
    <location>
        <begin position="9"/>
        <end position="85"/>
    </location>
</feature>
<comment type="subcellular location">
    <subcellularLocation>
        <location evidence="1">Nucleus</location>
        <location evidence="1">Nucleolus</location>
    </subcellularLocation>
</comment>
<keyword evidence="4" id="KW-0539">Nucleus</keyword>
<reference evidence="7" key="2">
    <citation type="submission" date="2021-04" db="EMBL/GenBank/DDBJ databases">
        <authorList>
            <person name="Podell S."/>
        </authorList>
    </citation>
    <scope>NUCLEOTIDE SEQUENCE</scope>
    <source>
        <strain evidence="7">Hildebrandi</strain>
    </source>
</reference>
<evidence type="ECO:0000256" key="5">
    <source>
        <dbReference type="SAM" id="MobiDB-lite"/>
    </source>
</evidence>
<evidence type="ECO:0000313" key="9">
    <source>
        <dbReference type="Proteomes" id="UP000693970"/>
    </source>
</evidence>
<dbReference type="PANTHER" id="PTHR23271:SF1">
    <property type="entry name" value="U3 SMALL NUCLEOLAR RNA-ASSOCIATED PROTEIN 6 HOMOLOG"/>
    <property type="match status" value="1"/>
</dbReference>
<dbReference type="EMBL" id="JAGRRH010000020">
    <property type="protein sequence ID" value="KAG7347541.1"/>
    <property type="molecule type" value="Genomic_DNA"/>
</dbReference>
<dbReference type="EMBL" id="JAGRRH010000044">
    <property type="protein sequence ID" value="KAG7338970.1"/>
    <property type="molecule type" value="Genomic_DNA"/>
</dbReference>
<evidence type="ECO:0000313" key="8">
    <source>
        <dbReference type="EMBL" id="KAG7347541.1"/>
    </source>
</evidence>
<dbReference type="InterPro" id="IPR013949">
    <property type="entry name" value="Utp6"/>
</dbReference>
<keyword evidence="3" id="KW-0677">Repeat</keyword>
<feature type="region of interest" description="Disordered" evidence="5">
    <location>
        <begin position="78"/>
        <end position="107"/>
    </location>
</feature>
<dbReference type="OrthoDB" id="28112at2759"/>
<dbReference type="AlphaFoldDB" id="A0A9K3K9D1"/>
<dbReference type="GO" id="GO:0032040">
    <property type="term" value="C:small-subunit processome"/>
    <property type="evidence" value="ECO:0007669"/>
    <property type="project" value="TreeGrafter"/>
</dbReference>
<protein>
    <submittedName>
        <fullName evidence="7">U3 small nucleolar RNA-associated protein 6</fullName>
    </submittedName>
</protein>
<evidence type="ECO:0000256" key="1">
    <source>
        <dbReference type="ARBA" id="ARBA00004604"/>
    </source>
</evidence>
<evidence type="ECO:0000313" key="7">
    <source>
        <dbReference type="EMBL" id="KAG7338970.1"/>
    </source>
</evidence>
<feature type="region of interest" description="Disordered" evidence="5">
    <location>
        <begin position="318"/>
        <end position="339"/>
    </location>
</feature>
<dbReference type="Proteomes" id="UP000693970">
    <property type="component" value="Unassembled WGS sequence"/>
</dbReference>
<dbReference type="GO" id="GO:0000462">
    <property type="term" value="P:maturation of SSU-rRNA from tricistronic rRNA transcript (SSU-rRNA, 5.8S rRNA, LSU-rRNA)"/>
    <property type="evidence" value="ECO:0007669"/>
    <property type="project" value="InterPro"/>
</dbReference>
<keyword evidence="2" id="KW-0698">rRNA processing</keyword>
<dbReference type="InterPro" id="IPR055347">
    <property type="entry name" value="UTP6_N"/>
</dbReference>
<evidence type="ECO:0000256" key="3">
    <source>
        <dbReference type="ARBA" id="ARBA00022737"/>
    </source>
</evidence>
<gene>
    <name evidence="8" type="ORF">IV203_016246</name>
    <name evidence="7" type="ORF">IV203_017461</name>
</gene>
<proteinExistence type="predicted"/>
<evidence type="ECO:0000256" key="2">
    <source>
        <dbReference type="ARBA" id="ARBA00022552"/>
    </source>
</evidence>
<evidence type="ECO:0000256" key="4">
    <source>
        <dbReference type="ARBA" id="ARBA00023242"/>
    </source>
</evidence>